<reference evidence="2" key="2">
    <citation type="submission" date="2015-01" db="EMBL/GenBank/DDBJ databases">
        <title>Evolutionary Origins and Diversification of the Mycorrhizal Mutualists.</title>
        <authorList>
            <consortium name="DOE Joint Genome Institute"/>
            <consortium name="Mycorrhizal Genomics Consortium"/>
            <person name="Kohler A."/>
            <person name="Kuo A."/>
            <person name="Nagy L.G."/>
            <person name="Floudas D."/>
            <person name="Copeland A."/>
            <person name="Barry K.W."/>
            <person name="Cichocki N."/>
            <person name="Veneault-Fourrey C."/>
            <person name="LaButti K."/>
            <person name="Lindquist E.A."/>
            <person name="Lipzen A."/>
            <person name="Lundell T."/>
            <person name="Morin E."/>
            <person name="Murat C."/>
            <person name="Riley R."/>
            <person name="Ohm R."/>
            <person name="Sun H."/>
            <person name="Tunlid A."/>
            <person name="Henrissat B."/>
            <person name="Grigoriev I.V."/>
            <person name="Hibbett D.S."/>
            <person name="Martin F."/>
        </authorList>
    </citation>
    <scope>NUCLEOTIDE SEQUENCE [LARGE SCALE GENOMIC DNA]</scope>
    <source>
        <strain evidence="2">441</strain>
    </source>
</reference>
<dbReference type="Proteomes" id="UP000054018">
    <property type="component" value="Unassembled WGS sequence"/>
</dbReference>
<accession>A0A0C9Z0T0</accession>
<dbReference type="AlphaFoldDB" id="A0A0C9Z0T0"/>
<protein>
    <submittedName>
        <fullName evidence="1">Uncharacterized protein</fullName>
    </submittedName>
</protein>
<dbReference type="EMBL" id="KN833986">
    <property type="protein sequence ID" value="KIK13598.1"/>
    <property type="molecule type" value="Genomic_DNA"/>
</dbReference>
<keyword evidence="2" id="KW-1185">Reference proteome</keyword>
<name>A0A0C9Z0T0_9AGAM</name>
<organism evidence="1 2">
    <name type="scientific">Pisolithus microcarpus 441</name>
    <dbReference type="NCBI Taxonomy" id="765257"/>
    <lineage>
        <taxon>Eukaryota</taxon>
        <taxon>Fungi</taxon>
        <taxon>Dikarya</taxon>
        <taxon>Basidiomycota</taxon>
        <taxon>Agaricomycotina</taxon>
        <taxon>Agaricomycetes</taxon>
        <taxon>Agaricomycetidae</taxon>
        <taxon>Boletales</taxon>
        <taxon>Sclerodermatineae</taxon>
        <taxon>Pisolithaceae</taxon>
        <taxon>Pisolithus</taxon>
    </lineage>
</organism>
<evidence type="ECO:0000313" key="1">
    <source>
        <dbReference type="EMBL" id="KIK13598.1"/>
    </source>
</evidence>
<reference evidence="1 2" key="1">
    <citation type="submission" date="2014-04" db="EMBL/GenBank/DDBJ databases">
        <authorList>
            <consortium name="DOE Joint Genome Institute"/>
            <person name="Kuo A."/>
            <person name="Kohler A."/>
            <person name="Costa M.D."/>
            <person name="Nagy L.G."/>
            <person name="Floudas D."/>
            <person name="Copeland A."/>
            <person name="Barry K.W."/>
            <person name="Cichocki N."/>
            <person name="Veneault-Fourrey C."/>
            <person name="LaButti K."/>
            <person name="Lindquist E.A."/>
            <person name="Lipzen A."/>
            <person name="Lundell T."/>
            <person name="Morin E."/>
            <person name="Murat C."/>
            <person name="Sun H."/>
            <person name="Tunlid A."/>
            <person name="Henrissat B."/>
            <person name="Grigoriev I.V."/>
            <person name="Hibbett D.S."/>
            <person name="Martin F."/>
            <person name="Nordberg H.P."/>
            <person name="Cantor M.N."/>
            <person name="Hua S.X."/>
        </authorList>
    </citation>
    <scope>NUCLEOTIDE SEQUENCE [LARGE SCALE GENOMIC DNA]</scope>
    <source>
        <strain evidence="1 2">441</strain>
    </source>
</reference>
<dbReference type="HOGENOM" id="CLU_3033295_0_0_1"/>
<sequence length="55" mass="5911">MTLPVARMESTSFGIITDSAAQALQPCHHQNMHERSTLSDPTGRVLDAAAEALEC</sequence>
<gene>
    <name evidence="1" type="ORF">PISMIDRAFT_688569</name>
</gene>
<proteinExistence type="predicted"/>
<evidence type="ECO:0000313" key="2">
    <source>
        <dbReference type="Proteomes" id="UP000054018"/>
    </source>
</evidence>